<keyword evidence="1" id="KW-0863">Zinc-finger</keyword>
<dbReference type="EMBL" id="MU004290">
    <property type="protein sequence ID" value="KAF2662229.1"/>
    <property type="molecule type" value="Genomic_DNA"/>
</dbReference>
<name>A0A6A6TQ77_9PLEO</name>
<dbReference type="SMART" id="SM01197">
    <property type="entry name" value="FANCL_C"/>
    <property type="match status" value="1"/>
</dbReference>
<feature type="compositionally biased region" description="Basic and acidic residues" evidence="2">
    <location>
        <begin position="36"/>
        <end position="62"/>
    </location>
</feature>
<dbReference type="PROSITE" id="PS50966">
    <property type="entry name" value="ZF_SWIM"/>
    <property type="match status" value="1"/>
</dbReference>
<organism evidence="5 6">
    <name type="scientific">Lophiostoma macrostomum CBS 122681</name>
    <dbReference type="NCBI Taxonomy" id="1314788"/>
    <lineage>
        <taxon>Eukaryota</taxon>
        <taxon>Fungi</taxon>
        <taxon>Dikarya</taxon>
        <taxon>Ascomycota</taxon>
        <taxon>Pezizomycotina</taxon>
        <taxon>Dothideomycetes</taxon>
        <taxon>Pleosporomycetidae</taxon>
        <taxon>Pleosporales</taxon>
        <taxon>Lophiostomataceae</taxon>
        <taxon>Lophiostoma</taxon>
    </lineage>
</organism>
<gene>
    <name evidence="5" type="ORF">K491DRAFT_673307</name>
</gene>
<feature type="domain" description="RING-type" evidence="3">
    <location>
        <begin position="246"/>
        <end position="296"/>
    </location>
</feature>
<dbReference type="AlphaFoldDB" id="A0A6A6TQ77"/>
<feature type="domain" description="SWIM-type" evidence="4">
    <location>
        <begin position="163"/>
        <end position="196"/>
    </location>
</feature>
<dbReference type="SUPFAM" id="SSF57850">
    <property type="entry name" value="RING/U-box"/>
    <property type="match status" value="1"/>
</dbReference>
<dbReference type="InterPro" id="IPR001841">
    <property type="entry name" value="Znf_RING"/>
</dbReference>
<dbReference type="Gene3D" id="3.30.40.10">
    <property type="entry name" value="Zinc/RING finger domain, C3HC4 (zinc finger)"/>
    <property type="match status" value="1"/>
</dbReference>
<feature type="region of interest" description="Disordered" evidence="2">
    <location>
        <begin position="1"/>
        <end position="102"/>
    </location>
</feature>
<evidence type="ECO:0000259" key="3">
    <source>
        <dbReference type="PROSITE" id="PS50089"/>
    </source>
</evidence>
<keyword evidence="1" id="KW-0862">Zinc</keyword>
<dbReference type="InterPro" id="IPR039903">
    <property type="entry name" value="Zswim2"/>
</dbReference>
<evidence type="ECO:0000313" key="5">
    <source>
        <dbReference type="EMBL" id="KAF2662229.1"/>
    </source>
</evidence>
<dbReference type="GO" id="GO:0008270">
    <property type="term" value="F:zinc ion binding"/>
    <property type="evidence" value="ECO:0007669"/>
    <property type="project" value="UniProtKB-KW"/>
</dbReference>
<dbReference type="Proteomes" id="UP000799324">
    <property type="component" value="Unassembled WGS sequence"/>
</dbReference>
<dbReference type="PANTHER" id="PTHR21540:SF0">
    <property type="entry name" value="PHD FAMILY PROTEIN"/>
    <property type="match status" value="1"/>
</dbReference>
<evidence type="ECO:0000256" key="1">
    <source>
        <dbReference type="PROSITE-ProRule" id="PRU00175"/>
    </source>
</evidence>
<dbReference type="InterPro" id="IPR007527">
    <property type="entry name" value="Znf_SWIM"/>
</dbReference>
<evidence type="ECO:0000259" key="4">
    <source>
        <dbReference type="PROSITE" id="PS50966"/>
    </source>
</evidence>
<sequence length="301" mass="34587">MPRKKVDAVDLEQAEEVPLQPRRSGRKRKSTNYAEPKAEEADWKASPEKKSMIKKPKTENDKATIAAPVHAAIVVDDASPPPPTRPKPKKRARKARDDEVEYDHHGNEIRKREYLSYPPDKFEGKLERALNETRIAVIDRERTDSDGVPRERFTMMGNCYKGYTVNIGLVPKCDCMDFLMRRNSCKHIIYVLYHVLNVAYDSEFLYQHAFTTDELHRLLNEQTLAPAAAPQDLTRDGKQKEVEGECSICYTEFEPAKDSTVHCKSQCGNNFHSDCMKLWIRAQTNQYGKATCPMCRAIWVH</sequence>
<evidence type="ECO:0000313" key="6">
    <source>
        <dbReference type="Proteomes" id="UP000799324"/>
    </source>
</evidence>
<accession>A0A6A6TQ77</accession>
<keyword evidence="6" id="KW-1185">Reference proteome</keyword>
<proteinExistence type="predicted"/>
<reference evidence="5" key="1">
    <citation type="journal article" date="2020" name="Stud. Mycol.">
        <title>101 Dothideomycetes genomes: a test case for predicting lifestyles and emergence of pathogens.</title>
        <authorList>
            <person name="Haridas S."/>
            <person name="Albert R."/>
            <person name="Binder M."/>
            <person name="Bloem J."/>
            <person name="Labutti K."/>
            <person name="Salamov A."/>
            <person name="Andreopoulos B."/>
            <person name="Baker S."/>
            <person name="Barry K."/>
            <person name="Bills G."/>
            <person name="Bluhm B."/>
            <person name="Cannon C."/>
            <person name="Castanera R."/>
            <person name="Culley D."/>
            <person name="Daum C."/>
            <person name="Ezra D."/>
            <person name="Gonzalez J."/>
            <person name="Henrissat B."/>
            <person name="Kuo A."/>
            <person name="Liang C."/>
            <person name="Lipzen A."/>
            <person name="Lutzoni F."/>
            <person name="Magnuson J."/>
            <person name="Mondo S."/>
            <person name="Nolan M."/>
            <person name="Ohm R."/>
            <person name="Pangilinan J."/>
            <person name="Park H.-J."/>
            <person name="Ramirez L."/>
            <person name="Alfaro M."/>
            <person name="Sun H."/>
            <person name="Tritt A."/>
            <person name="Yoshinaga Y."/>
            <person name="Zwiers L.-H."/>
            <person name="Turgeon B."/>
            <person name="Goodwin S."/>
            <person name="Spatafora J."/>
            <person name="Crous P."/>
            <person name="Grigoriev I."/>
        </authorList>
    </citation>
    <scope>NUCLEOTIDE SEQUENCE</scope>
    <source>
        <strain evidence="5">CBS 122681</strain>
    </source>
</reference>
<dbReference type="PANTHER" id="PTHR21540">
    <property type="entry name" value="RING FINGER AND SWIM DOMAIN-CONTAINING PROTEIN 2"/>
    <property type="match status" value="1"/>
</dbReference>
<evidence type="ECO:0000256" key="2">
    <source>
        <dbReference type="SAM" id="MobiDB-lite"/>
    </source>
</evidence>
<dbReference type="GO" id="GO:0061630">
    <property type="term" value="F:ubiquitin protein ligase activity"/>
    <property type="evidence" value="ECO:0007669"/>
    <property type="project" value="InterPro"/>
</dbReference>
<dbReference type="CDD" id="cd16494">
    <property type="entry name" value="RING-CH-C4HC3_ZSWM2"/>
    <property type="match status" value="1"/>
</dbReference>
<dbReference type="InterPro" id="IPR013083">
    <property type="entry name" value="Znf_RING/FYVE/PHD"/>
</dbReference>
<dbReference type="PROSITE" id="PS50089">
    <property type="entry name" value="ZF_RING_2"/>
    <property type="match status" value="1"/>
</dbReference>
<keyword evidence="1" id="KW-0479">Metal-binding</keyword>
<evidence type="ECO:0008006" key="7">
    <source>
        <dbReference type="Google" id="ProtNLM"/>
    </source>
</evidence>
<dbReference type="Pfam" id="PF13639">
    <property type="entry name" value="zf-RING_2"/>
    <property type="match status" value="1"/>
</dbReference>
<dbReference type="OrthoDB" id="2122982at2759"/>
<protein>
    <recommendedName>
        <fullName evidence="7">SWIM-type domain-containing protein</fullName>
    </recommendedName>
</protein>
<dbReference type="SMART" id="SM00184">
    <property type="entry name" value="RING"/>
    <property type="match status" value="1"/>
</dbReference>